<keyword evidence="10" id="KW-0732">Signal</keyword>
<keyword evidence="4" id="KW-0813">Transport</keyword>
<evidence type="ECO:0000256" key="24">
    <source>
        <dbReference type="ARBA" id="ARBA00082809"/>
    </source>
</evidence>
<comment type="caution">
    <text evidence="28">The sequence shown here is derived from an EMBL/GenBank/DDBJ whole genome shotgun (WGS) entry which is preliminary data.</text>
</comment>
<dbReference type="InterPro" id="IPR004481">
    <property type="entry name" value="K/Na/Ca-exchanger"/>
</dbReference>
<evidence type="ECO:0000256" key="23">
    <source>
        <dbReference type="ARBA" id="ARBA00081356"/>
    </source>
</evidence>
<evidence type="ECO:0000256" key="18">
    <source>
        <dbReference type="ARBA" id="ARBA00023136"/>
    </source>
</evidence>
<feature type="transmembrane region" description="Helical" evidence="26">
    <location>
        <begin position="223"/>
        <end position="246"/>
    </location>
</feature>
<keyword evidence="9 26" id="KW-0812">Transmembrane</keyword>
<keyword evidence="13" id="KW-0630">Potassium</keyword>
<gene>
    <name evidence="28" type="ORF">TKK_003718</name>
</gene>
<evidence type="ECO:0000256" key="14">
    <source>
        <dbReference type="ARBA" id="ARBA00022989"/>
    </source>
</evidence>
<evidence type="ECO:0000256" key="15">
    <source>
        <dbReference type="ARBA" id="ARBA00023034"/>
    </source>
</evidence>
<feature type="region of interest" description="Disordered" evidence="25">
    <location>
        <begin position="124"/>
        <end position="144"/>
    </location>
</feature>
<comment type="similarity">
    <text evidence="3">Belongs to the Ca(2+):cation antiporter (CaCA) (TC 2.A.19) family. SLC24A subfamily.</text>
</comment>
<dbReference type="NCBIfam" id="TIGR00367">
    <property type="entry name" value="calcium/sodium antiporter"/>
    <property type="match status" value="1"/>
</dbReference>
<evidence type="ECO:0000256" key="26">
    <source>
        <dbReference type="SAM" id="Phobius"/>
    </source>
</evidence>
<dbReference type="GO" id="GO:0015293">
    <property type="term" value="F:symporter activity"/>
    <property type="evidence" value="ECO:0007669"/>
    <property type="project" value="UniProtKB-KW"/>
</dbReference>
<evidence type="ECO:0000256" key="12">
    <source>
        <dbReference type="ARBA" id="ARBA00022847"/>
    </source>
</evidence>
<feature type="transmembrane region" description="Helical" evidence="26">
    <location>
        <begin position="153"/>
        <end position="172"/>
    </location>
</feature>
<evidence type="ECO:0000256" key="4">
    <source>
        <dbReference type="ARBA" id="ARBA00022448"/>
    </source>
</evidence>
<feature type="transmembrane region" description="Helical" evidence="26">
    <location>
        <begin position="426"/>
        <end position="445"/>
    </location>
</feature>
<organism evidence="28 29">
    <name type="scientific">Trichogramma kaykai</name>
    <dbReference type="NCBI Taxonomy" id="54128"/>
    <lineage>
        <taxon>Eukaryota</taxon>
        <taxon>Metazoa</taxon>
        <taxon>Ecdysozoa</taxon>
        <taxon>Arthropoda</taxon>
        <taxon>Hexapoda</taxon>
        <taxon>Insecta</taxon>
        <taxon>Pterygota</taxon>
        <taxon>Neoptera</taxon>
        <taxon>Endopterygota</taxon>
        <taxon>Hymenoptera</taxon>
        <taxon>Apocrita</taxon>
        <taxon>Proctotrupomorpha</taxon>
        <taxon>Chalcidoidea</taxon>
        <taxon>Trichogrammatidae</taxon>
        <taxon>Trichogramma</taxon>
    </lineage>
</organism>
<name>A0ABD2XE61_9HYME</name>
<keyword evidence="8" id="KW-0716">Sensory transduction</keyword>
<evidence type="ECO:0000256" key="25">
    <source>
        <dbReference type="SAM" id="MobiDB-lite"/>
    </source>
</evidence>
<feature type="domain" description="Sodium/calcium exchanger membrane region" evidence="27">
    <location>
        <begin position="159"/>
        <end position="300"/>
    </location>
</feature>
<dbReference type="Gene3D" id="1.20.1420.30">
    <property type="entry name" value="NCX, central ion-binding region"/>
    <property type="match status" value="2"/>
</dbReference>
<feature type="transmembrane region" description="Helical" evidence="26">
    <location>
        <begin position="497"/>
        <end position="514"/>
    </location>
</feature>
<keyword evidence="7" id="KW-0109">Calcium transport</keyword>
<evidence type="ECO:0000256" key="2">
    <source>
        <dbReference type="ARBA" id="ARBA00004223"/>
    </source>
</evidence>
<dbReference type="InterPro" id="IPR044880">
    <property type="entry name" value="NCX_ion-bd_dom_sf"/>
</dbReference>
<evidence type="ECO:0000256" key="8">
    <source>
        <dbReference type="ARBA" id="ARBA00022606"/>
    </source>
</evidence>
<evidence type="ECO:0000313" key="29">
    <source>
        <dbReference type="Proteomes" id="UP001627154"/>
    </source>
</evidence>
<evidence type="ECO:0000256" key="16">
    <source>
        <dbReference type="ARBA" id="ARBA00023053"/>
    </source>
</evidence>
<evidence type="ECO:0000259" key="27">
    <source>
        <dbReference type="Pfam" id="PF01699"/>
    </source>
</evidence>
<evidence type="ECO:0000256" key="17">
    <source>
        <dbReference type="ARBA" id="ARBA00023065"/>
    </source>
</evidence>
<evidence type="ECO:0000256" key="6">
    <source>
        <dbReference type="ARBA" id="ARBA00022538"/>
    </source>
</evidence>
<feature type="transmembrane region" description="Helical" evidence="26">
    <location>
        <begin position="258"/>
        <end position="277"/>
    </location>
</feature>
<evidence type="ECO:0000256" key="22">
    <source>
        <dbReference type="ARBA" id="ARBA00069887"/>
    </source>
</evidence>
<keyword evidence="18 26" id="KW-0472">Membrane</keyword>
<dbReference type="AlphaFoldDB" id="A0ABD2XE61"/>
<keyword evidence="5" id="KW-0050">Antiport</keyword>
<dbReference type="EMBL" id="JBJJXI010000030">
    <property type="protein sequence ID" value="KAL3403435.1"/>
    <property type="molecule type" value="Genomic_DNA"/>
</dbReference>
<sequence>MIPFITASELQGSNRQHPRERQKSMWTGGWPAMARRRRGSSIALRLALALAIPTLYCLFTSLAGYAAQAAKAGAFLSPQDSASSFSSFDAPTLQSTRKLLQFVEEVGVENETLAVEEVKPLQQAPPYPKSNCTPPSIKEFPSDGLTRSQRQHGFILIHVVIAIYSFLLLAIVCDDFFVPSITRIVAKLGVSQDVAGATFMAAASSSPELFINIVGTFVTEGDLGVGTIVGSAVFNILAVPACCGLFARQVLDLDWWPVTRDSLAYGVTVILLIITLHDSRIEWYEAFVLVLFYILYILAMCFNERISAYLNLFVTKRRRRYRNLGEDTPLIGKSKFHESFMTTKDCSELFQTSKSKGYQNGGECSSLAAVDLESLTSSGDDSEIVNMTSWPNDGFWEKCWWIFTYPINAVLLITIPDCRRPSLKNYYPLTFLMCVVWIALMSYVVGWDITIIGDTLMIPDSVMGLTFLAAGMSVPEAVSSVIVTNQGQGNMGISNSIGSNVFDVLLCLGLPWFIKSCFFPTRAGEHFVQINSDGLIYSSISLMSTLVLLYLALGCNRFKLDRKVGIICLCMYSVFLVFASLIELNVFFVATKPTCDH</sequence>
<keyword evidence="19" id="KW-0739">Sodium transport</keyword>
<evidence type="ECO:0000256" key="20">
    <source>
        <dbReference type="ARBA" id="ARBA00033627"/>
    </source>
</evidence>
<feature type="transmembrane region" description="Helical" evidence="26">
    <location>
        <begin position="42"/>
        <end position="67"/>
    </location>
</feature>
<feature type="domain" description="Sodium/calcium exchanger membrane region" evidence="27">
    <location>
        <begin position="428"/>
        <end position="579"/>
    </location>
</feature>
<evidence type="ECO:0000256" key="21">
    <source>
        <dbReference type="ARBA" id="ARBA00058187"/>
    </source>
</evidence>
<comment type="catalytic activity">
    <reaction evidence="20">
        <text>Ca(2+)(out) + K(+)(out) + 4 Na(+)(in) = Ca(2+)(in) + K(+)(in) + 4 Na(+)(out)</text>
        <dbReference type="Rhea" id="RHEA:69967"/>
        <dbReference type="ChEBI" id="CHEBI:29101"/>
        <dbReference type="ChEBI" id="CHEBI:29103"/>
        <dbReference type="ChEBI" id="CHEBI:29108"/>
    </reaction>
</comment>
<evidence type="ECO:0000256" key="5">
    <source>
        <dbReference type="ARBA" id="ARBA00022449"/>
    </source>
</evidence>
<keyword evidence="11" id="KW-0106">Calcium</keyword>
<evidence type="ECO:0000256" key="9">
    <source>
        <dbReference type="ARBA" id="ARBA00022692"/>
    </source>
</evidence>
<keyword evidence="16" id="KW-0915">Sodium</keyword>
<accession>A0ABD2XE61</accession>
<evidence type="ECO:0000256" key="19">
    <source>
        <dbReference type="ARBA" id="ARBA00023201"/>
    </source>
</evidence>
<comment type="function">
    <text evidence="21">Calcium, potassium:sodium antiporter that transports 1 Ca(2+) and 1 K(+) to the melanosome in exchange for 4 cytoplasmic Na(+). Involved in pigmentation, possibly by participating in ion transport in melanosomes. Predominant sodium-calcium exchanger in melanocytes.</text>
</comment>
<dbReference type="GO" id="GO:0005794">
    <property type="term" value="C:Golgi apparatus"/>
    <property type="evidence" value="ECO:0007669"/>
    <property type="project" value="UniProtKB-SubCell"/>
</dbReference>
<evidence type="ECO:0000256" key="3">
    <source>
        <dbReference type="ARBA" id="ARBA00005364"/>
    </source>
</evidence>
<keyword evidence="17" id="KW-0406">Ion transport</keyword>
<dbReference type="Pfam" id="PF01699">
    <property type="entry name" value="Na_Ca_ex"/>
    <property type="match status" value="2"/>
</dbReference>
<dbReference type="PANTHER" id="PTHR10846">
    <property type="entry name" value="SODIUM/POTASSIUM/CALCIUM EXCHANGER"/>
    <property type="match status" value="1"/>
</dbReference>
<dbReference type="PANTHER" id="PTHR10846:SF73">
    <property type="entry name" value="SODIUM_CALCIUM EXCHANGER MEMBRANE REGION DOMAIN-CONTAINING PROTEIN"/>
    <property type="match status" value="1"/>
</dbReference>
<dbReference type="GO" id="GO:0006816">
    <property type="term" value="P:calcium ion transport"/>
    <property type="evidence" value="ECO:0007669"/>
    <property type="project" value="UniProtKB-KW"/>
</dbReference>
<dbReference type="FunFam" id="1.20.1420.30:FF:000009">
    <property type="entry name" value="sodium/potassium/calcium exchanger 5 isoform X2"/>
    <property type="match status" value="1"/>
</dbReference>
<dbReference type="GO" id="GO:0015297">
    <property type="term" value="F:antiporter activity"/>
    <property type="evidence" value="ECO:0007669"/>
    <property type="project" value="UniProtKB-KW"/>
</dbReference>
<dbReference type="Proteomes" id="UP001627154">
    <property type="component" value="Unassembled WGS sequence"/>
</dbReference>
<keyword evidence="6" id="KW-0633">Potassium transport</keyword>
<feature type="transmembrane region" description="Helical" evidence="26">
    <location>
        <begin position="534"/>
        <end position="553"/>
    </location>
</feature>
<feature type="region of interest" description="Disordered" evidence="25">
    <location>
        <begin position="1"/>
        <end position="25"/>
    </location>
</feature>
<keyword evidence="14 26" id="KW-1133">Transmembrane helix</keyword>
<evidence type="ECO:0000256" key="7">
    <source>
        <dbReference type="ARBA" id="ARBA00022568"/>
    </source>
</evidence>
<dbReference type="GO" id="GO:0006813">
    <property type="term" value="P:potassium ion transport"/>
    <property type="evidence" value="ECO:0007669"/>
    <property type="project" value="UniProtKB-KW"/>
</dbReference>
<feature type="transmembrane region" description="Helical" evidence="26">
    <location>
        <begin position="465"/>
        <end position="485"/>
    </location>
</feature>
<evidence type="ECO:0000256" key="11">
    <source>
        <dbReference type="ARBA" id="ARBA00022837"/>
    </source>
</evidence>
<feature type="transmembrane region" description="Helical" evidence="26">
    <location>
        <begin position="565"/>
        <end position="590"/>
    </location>
</feature>
<evidence type="ECO:0000313" key="28">
    <source>
        <dbReference type="EMBL" id="KAL3403435.1"/>
    </source>
</evidence>
<reference evidence="28 29" key="1">
    <citation type="journal article" date="2024" name="bioRxiv">
        <title>A reference genome for Trichogramma kaykai: A tiny desert-dwelling parasitoid wasp with competing sex-ratio distorters.</title>
        <authorList>
            <person name="Culotta J."/>
            <person name="Lindsey A.R."/>
        </authorList>
    </citation>
    <scope>NUCLEOTIDE SEQUENCE [LARGE SCALE GENOMIC DNA]</scope>
    <source>
        <strain evidence="28 29">KSX58</strain>
    </source>
</reference>
<dbReference type="FunFam" id="1.20.1420.30:FF:000015">
    <property type="entry name" value="sodium/potassium/calcium exchanger 5 isoform X2"/>
    <property type="match status" value="1"/>
</dbReference>
<keyword evidence="29" id="KW-1185">Reference proteome</keyword>
<keyword evidence="15" id="KW-0333">Golgi apparatus</keyword>
<proteinExistence type="inferred from homology"/>
<keyword evidence="12" id="KW-0769">Symport</keyword>
<evidence type="ECO:0000256" key="1">
    <source>
        <dbReference type="ARBA" id="ARBA00004166"/>
    </source>
</evidence>
<dbReference type="InterPro" id="IPR004837">
    <property type="entry name" value="NaCa_Exmemb"/>
</dbReference>
<evidence type="ECO:0000256" key="13">
    <source>
        <dbReference type="ARBA" id="ARBA00022958"/>
    </source>
</evidence>
<protein>
    <recommendedName>
        <fullName evidence="22">Sodium/potassium/calcium exchanger 5</fullName>
    </recommendedName>
    <alternativeName>
        <fullName evidence="23">Na(+)/K(+)/Ca(2+)-exchange protein 5</fullName>
    </alternativeName>
    <alternativeName>
        <fullName evidence="24">Solute carrier family 24 member 5</fullName>
    </alternativeName>
</protein>
<comment type="subcellular location">
    <subcellularLocation>
        <location evidence="1">Golgi apparatus</location>
        <location evidence="1">trans-Golgi network membrane</location>
        <topology evidence="1">Multi-pass membrane protein</topology>
    </subcellularLocation>
    <subcellularLocation>
        <location evidence="2">Melanosome</location>
    </subcellularLocation>
</comment>
<evidence type="ECO:0000256" key="10">
    <source>
        <dbReference type="ARBA" id="ARBA00022729"/>
    </source>
</evidence>
<dbReference type="GO" id="GO:0006814">
    <property type="term" value="P:sodium ion transport"/>
    <property type="evidence" value="ECO:0007669"/>
    <property type="project" value="UniProtKB-KW"/>
</dbReference>